<protein>
    <submittedName>
        <fullName evidence="4">TolB protein</fullName>
    </submittedName>
</protein>
<evidence type="ECO:0000256" key="2">
    <source>
        <dbReference type="SAM" id="SignalP"/>
    </source>
</evidence>
<evidence type="ECO:0000313" key="4">
    <source>
        <dbReference type="EMBL" id="AXA36440.1"/>
    </source>
</evidence>
<accession>A0A2Z4Y5K3</accession>
<evidence type="ECO:0000256" key="1">
    <source>
        <dbReference type="ARBA" id="ARBA00009820"/>
    </source>
</evidence>
<dbReference type="InterPro" id="IPR011659">
    <property type="entry name" value="WD40"/>
</dbReference>
<dbReference type="GO" id="GO:0042597">
    <property type="term" value="C:periplasmic space"/>
    <property type="evidence" value="ECO:0007669"/>
    <property type="project" value="InterPro"/>
</dbReference>
<dbReference type="Proteomes" id="UP000262583">
    <property type="component" value="Chromosome"/>
</dbReference>
<keyword evidence="2" id="KW-0732">Signal</keyword>
<feature type="signal peptide" evidence="2">
    <location>
        <begin position="1"/>
        <end position="25"/>
    </location>
</feature>
<dbReference type="Gene3D" id="2.120.10.30">
    <property type="entry name" value="TolB, C-terminal domain"/>
    <property type="match status" value="3"/>
</dbReference>
<dbReference type="Pfam" id="PF04052">
    <property type="entry name" value="TolB_N"/>
    <property type="match status" value="1"/>
</dbReference>
<dbReference type="PANTHER" id="PTHR36842:SF1">
    <property type="entry name" value="PROTEIN TOLB"/>
    <property type="match status" value="1"/>
</dbReference>
<dbReference type="EMBL" id="CP030759">
    <property type="protein sequence ID" value="AXA36440.1"/>
    <property type="molecule type" value="Genomic_DNA"/>
</dbReference>
<dbReference type="PANTHER" id="PTHR36842">
    <property type="entry name" value="PROTEIN TOLB HOMOLOG"/>
    <property type="match status" value="1"/>
</dbReference>
<feature type="domain" description="TolB N-terminal" evidence="3">
    <location>
        <begin position="70"/>
        <end position="143"/>
    </location>
</feature>
<comment type="similarity">
    <text evidence="1">Belongs to the TolB family.</text>
</comment>
<dbReference type="GO" id="GO:0015031">
    <property type="term" value="P:protein transport"/>
    <property type="evidence" value="ECO:0007669"/>
    <property type="project" value="InterPro"/>
</dbReference>
<dbReference type="SUPFAM" id="SSF69304">
    <property type="entry name" value="Tricorn protease N-terminal domain"/>
    <property type="match status" value="1"/>
</dbReference>
<dbReference type="InterPro" id="IPR011042">
    <property type="entry name" value="6-blade_b-propeller_TolB-like"/>
</dbReference>
<evidence type="ECO:0000313" key="5">
    <source>
        <dbReference type="Proteomes" id="UP000262583"/>
    </source>
</evidence>
<dbReference type="AlphaFoldDB" id="A0A2Z4Y5K3"/>
<dbReference type="SUPFAM" id="SSF52964">
    <property type="entry name" value="TolB, N-terminal domain"/>
    <property type="match status" value="1"/>
</dbReference>
<dbReference type="Gene3D" id="3.40.50.10070">
    <property type="entry name" value="TolB, N-terminal domain"/>
    <property type="match status" value="1"/>
</dbReference>
<dbReference type="KEGG" id="schv:BRCON_1663"/>
<organism evidence="4 5">
    <name type="scientific">Sumerlaea chitinivorans</name>
    <dbReference type="NCBI Taxonomy" id="2250252"/>
    <lineage>
        <taxon>Bacteria</taxon>
        <taxon>Candidatus Sumerlaeota</taxon>
        <taxon>Candidatus Sumerlaeia</taxon>
        <taxon>Candidatus Sumerlaeales</taxon>
        <taxon>Candidatus Sumerlaeaceae</taxon>
        <taxon>Candidatus Sumerlaea</taxon>
    </lineage>
</organism>
<reference evidence="4 5" key="1">
    <citation type="submission" date="2018-05" db="EMBL/GenBank/DDBJ databases">
        <title>A metagenomic window into the 2 km-deep terrestrial subsurface aquifer revealed taxonomically and functionally diverse microbial community comprising novel uncultured bacterial lineages.</title>
        <authorList>
            <person name="Kadnikov V.V."/>
            <person name="Mardanov A.V."/>
            <person name="Beletsky A.V."/>
            <person name="Banks D."/>
            <person name="Pimenov N.V."/>
            <person name="Frank Y.A."/>
            <person name="Karnachuk O.V."/>
            <person name="Ravin N.V."/>
        </authorList>
    </citation>
    <scope>NUCLEOTIDE SEQUENCE [LARGE SCALE GENOMIC DNA]</scope>
    <source>
        <strain evidence="4">BY</strain>
    </source>
</reference>
<name>A0A2Z4Y5K3_SUMC1</name>
<sequence>MWRLSPISLAIAWLAVLGVAFEAAGAPKQAAAKTQSAPQPTGSKSNVQSLGAVRPSNLVLPQFAVSAFGGSEVVAQVVQNDLRLADVAAPPTNSSAVAAAREQDRASGSVNLDAWAAAGVNYVLRGQLSGSEAQAELYDVASKVRLFGKSYKGLRRGEERRLAHQIADDIITALTNRPGIFSSLICALVDREGGTKEVVVMEPDGGALRQLTNERALVATPTWGKNGAEIYYTSYRDNNPDLYGITLNGQRFEISRRPGLNTAPSWSEAVQRIALSLSKDGNSEIYTMTRDGRDLQRLTNTPDADTAPDWSPDGSQIVFTSDRGGRPQIYVMGSNGSNPVRISSQGYCDSPAWSPDGTKIVYVVREGGEFNLYYVEVAEGIPIQLTRGQGDNRDPSWAPDSRHLVFSSNRSGSKDLYLMSIDTKVAHPIARGGYSSPSWGPLFGR</sequence>
<evidence type="ECO:0000259" key="3">
    <source>
        <dbReference type="Pfam" id="PF04052"/>
    </source>
</evidence>
<dbReference type="InterPro" id="IPR007195">
    <property type="entry name" value="TolB_N"/>
</dbReference>
<dbReference type="Pfam" id="PF07676">
    <property type="entry name" value="PD40"/>
    <property type="match status" value="4"/>
</dbReference>
<proteinExistence type="inferred from homology"/>
<gene>
    <name evidence="4" type="ORF">BRCON_1663</name>
</gene>
<feature type="chain" id="PRO_5016446801" evidence="2">
    <location>
        <begin position="26"/>
        <end position="445"/>
    </location>
</feature>